<evidence type="ECO:0000259" key="1">
    <source>
        <dbReference type="Pfam" id="PF19289"/>
    </source>
</evidence>
<name>A0A0A2A7Q1_PROMR</name>
<dbReference type="PANTHER" id="PTHR43421:SF1">
    <property type="entry name" value="METALLOPROTEASE PMBA"/>
    <property type="match status" value="1"/>
</dbReference>
<dbReference type="Proteomes" id="UP000030445">
    <property type="component" value="Unassembled WGS sequence"/>
</dbReference>
<dbReference type="GO" id="GO:0005829">
    <property type="term" value="C:cytosol"/>
    <property type="evidence" value="ECO:0007669"/>
    <property type="project" value="TreeGrafter"/>
</dbReference>
<dbReference type="RefSeq" id="WP_032526599.1">
    <property type="nucleotide sequence ID" value="NZ_CP138951.1"/>
</dbReference>
<dbReference type="eggNOG" id="COG0312">
    <property type="taxonomic scope" value="Bacteria"/>
</dbReference>
<dbReference type="GO" id="GO:0006508">
    <property type="term" value="P:proteolysis"/>
    <property type="evidence" value="ECO:0007669"/>
    <property type="project" value="InterPro"/>
</dbReference>
<feature type="domain" description="Metalloprotease TldD/E C-terminal" evidence="1">
    <location>
        <begin position="226"/>
        <end position="448"/>
    </location>
</feature>
<dbReference type="SUPFAM" id="SSF111283">
    <property type="entry name" value="Putative modulator of DNA gyrase, PmbA/TldD"/>
    <property type="match status" value="1"/>
</dbReference>
<comment type="caution">
    <text evidence="3">The sequence shown here is derived from an EMBL/GenBank/DDBJ whole genome shotgun (WGS) entry which is preliminary data.</text>
</comment>
<sequence length="450" mass="49717">MNSREITTQISKAADLLNLKKWDYGASFSNDYSVQVDKGEAKQLKASQKQILTLRVWNESNLVGITTTSDISESGIKKALNQANIASDFGNKNERTEFSPLANDPIKVKDLKKRNPVGIKKLLTLLREAEVKLLESHESIKSVPYNGLSESFYERVYANSDGAFRSYTKSQAALYLYARAEEKDRKPRSSGSVKLGYGVDDLDIESCIKDASNKTISHLNYSSIKTDKYLICFSPESFLTIINAFSSIFNARSILDGVSLSNKNSIGEKLSTEALNIYDDGLHEKNISSSPFDGEGTPTKRLCLINKGRIENFIHSESTARIFKTTPTGHAGLGSKVSVSTDWIVVEKSEENLDLKTSLDHSTYDGEFVYIEELNAIHAGVRASQGSFSLPFDGWLYKNGTKISIESATVAGDIKYLLKNIVNIELNQEVTTSGVSPHIWVDELSITGDA</sequence>
<dbReference type="Pfam" id="PF19289">
    <property type="entry name" value="PmbA_TldD_3rd"/>
    <property type="match status" value="1"/>
</dbReference>
<evidence type="ECO:0000313" key="3">
    <source>
        <dbReference type="EMBL" id="KGF97937.1"/>
    </source>
</evidence>
<evidence type="ECO:0000313" key="4">
    <source>
        <dbReference type="Proteomes" id="UP000030445"/>
    </source>
</evidence>
<organism evidence="3 4">
    <name type="scientific">Prochlorococcus marinus str. MIT 9302</name>
    <dbReference type="NCBI Taxonomy" id="74545"/>
    <lineage>
        <taxon>Bacteria</taxon>
        <taxon>Bacillati</taxon>
        <taxon>Cyanobacteriota</taxon>
        <taxon>Cyanophyceae</taxon>
        <taxon>Synechococcales</taxon>
        <taxon>Prochlorococcaceae</taxon>
        <taxon>Prochlorococcus</taxon>
    </lineage>
</organism>
<proteinExistence type="predicted"/>
<dbReference type="GO" id="GO:0008237">
    <property type="term" value="F:metallopeptidase activity"/>
    <property type="evidence" value="ECO:0007669"/>
    <property type="project" value="InterPro"/>
</dbReference>
<dbReference type="PANTHER" id="PTHR43421">
    <property type="entry name" value="METALLOPROTEASE PMBA"/>
    <property type="match status" value="1"/>
</dbReference>
<dbReference type="InterPro" id="IPR036059">
    <property type="entry name" value="TldD/PmbA_sf"/>
</dbReference>
<gene>
    <name evidence="3" type="ORF">EU96_0922</name>
</gene>
<evidence type="ECO:0000259" key="2">
    <source>
        <dbReference type="Pfam" id="PF19290"/>
    </source>
</evidence>
<reference evidence="4" key="1">
    <citation type="journal article" date="2014" name="Sci. Data">
        <title>Genomes of diverse isolates of the marine cyanobacterium Prochlorococcus.</title>
        <authorList>
            <person name="Biller S."/>
            <person name="Berube P."/>
            <person name="Thompson J."/>
            <person name="Kelly L."/>
            <person name="Roggensack S."/>
            <person name="Awad L."/>
            <person name="Roache-Johnson K."/>
            <person name="Ding H."/>
            <person name="Giovannoni S.J."/>
            <person name="Moore L.R."/>
            <person name="Chisholm S.W."/>
        </authorList>
    </citation>
    <scope>NUCLEOTIDE SEQUENCE [LARGE SCALE GENOMIC DNA]</scope>
    <source>
        <strain evidence="4">MIT 9302</strain>
    </source>
</reference>
<dbReference type="InterPro" id="IPR045570">
    <property type="entry name" value="Metalloprtase-TldD/E_cen_dom"/>
</dbReference>
<dbReference type="Pfam" id="PF19290">
    <property type="entry name" value="PmbA_TldD_2nd"/>
    <property type="match status" value="1"/>
</dbReference>
<dbReference type="Gene3D" id="3.30.2290.10">
    <property type="entry name" value="PmbA/TldD superfamily"/>
    <property type="match status" value="1"/>
</dbReference>
<protein>
    <submittedName>
        <fullName evidence="3">TldE/PmbA protein</fullName>
    </submittedName>
</protein>
<dbReference type="InterPro" id="IPR045569">
    <property type="entry name" value="Metalloprtase-TldD/E_C"/>
</dbReference>
<dbReference type="EMBL" id="JNAM01000008">
    <property type="protein sequence ID" value="KGF97937.1"/>
    <property type="molecule type" value="Genomic_DNA"/>
</dbReference>
<dbReference type="AlphaFoldDB" id="A0A0A2A7Q1"/>
<dbReference type="OrthoDB" id="9803618at2"/>
<feature type="domain" description="Metalloprotease TldD/E central" evidence="2">
    <location>
        <begin position="116"/>
        <end position="219"/>
    </location>
</feature>
<dbReference type="STRING" id="74545.EU96_0922"/>
<accession>A0A0A2A7Q1</accession>
<dbReference type="InterPro" id="IPR047657">
    <property type="entry name" value="PmbA"/>
</dbReference>
<dbReference type="InterPro" id="IPR035068">
    <property type="entry name" value="TldD/PmbA_N"/>
</dbReference>